<evidence type="ECO:0000313" key="4">
    <source>
        <dbReference type="Proteomes" id="UP000030185"/>
    </source>
</evidence>
<organism evidence="3 4">
    <name type="scientific">Sporocytophaga myxococcoides</name>
    <dbReference type="NCBI Taxonomy" id="153721"/>
    <lineage>
        <taxon>Bacteria</taxon>
        <taxon>Pseudomonadati</taxon>
        <taxon>Bacteroidota</taxon>
        <taxon>Cytophagia</taxon>
        <taxon>Cytophagales</taxon>
        <taxon>Cytophagaceae</taxon>
        <taxon>Sporocytophaga</taxon>
    </lineage>
</organism>
<keyword evidence="3" id="KW-0378">Hydrolase</keyword>
<reference evidence="3 4" key="1">
    <citation type="submission" date="2014-09" db="EMBL/GenBank/DDBJ databases">
        <title>Sporocytophaga myxococcoides PG-01 genome sequencing.</title>
        <authorList>
            <person name="Liu L."/>
            <person name="Gao P.J."/>
            <person name="Chen G.J."/>
            <person name="Wang L.S."/>
        </authorList>
    </citation>
    <scope>NUCLEOTIDE SEQUENCE [LARGE SCALE GENOMIC DNA]</scope>
    <source>
        <strain evidence="3 4">PG-01</strain>
    </source>
</reference>
<gene>
    <name evidence="3" type="ORF">MYP_247</name>
</gene>
<comment type="caution">
    <text evidence="3">The sequence shown here is derived from an EMBL/GenBank/DDBJ whole genome shotgun (WGS) entry which is preliminary data.</text>
</comment>
<protein>
    <submittedName>
        <fullName evidence="3">Putative M12B family metalloprotease</fullName>
    </submittedName>
</protein>
<dbReference type="AlphaFoldDB" id="A0A098L8G6"/>
<dbReference type="GO" id="GO:0006508">
    <property type="term" value="P:proteolysis"/>
    <property type="evidence" value="ECO:0007669"/>
    <property type="project" value="UniProtKB-KW"/>
</dbReference>
<name>A0A098L8G6_9BACT</name>
<evidence type="ECO:0000259" key="2">
    <source>
        <dbReference type="Pfam" id="PF18962"/>
    </source>
</evidence>
<keyword evidence="3" id="KW-0482">Metalloprotease</keyword>
<feature type="chain" id="PRO_5001937098" evidence="1">
    <location>
        <begin position="27"/>
        <end position="304"/>
    </location>
</feature>
<proteinExistence type="predicted"/>
<accession>A0A098L8G6</accession>
<dbReference type="OrthoDB" id="926075at2"/>
<evidence type="ECO:0000313" key="3">
    <source>
        <dbReference type="EMBL" id="GAL83021.1"/>
    </source>
</evidence>
<dbReference type="NCBIfam" id="TIGR04183">
    <property type="entry name" value="Por_Secre_tail"/>
    <property type="match status" value="1"/>
</dbReference>
<dbReference type="Proteomes" id="UP000030185">
    <property type="component" value="Unassembled WGS sequence"/>
</dbReference>
<feature type="domain" description="Secretion system C-terminal sorting" evidence="2">
    <location>
        <begin position="227"/>
        <end position="302"/>
    </location>
</feature>
<dbReference type="InterPro" id="IPR026444">
    <property type="entry name" value="Secre_tail"/>
</dbReference>
<keyword evidence="3" id="KW-0645">Protease</keyword>
<keyword evidence="1" id="KW-0732">Signal</keyword>
<feature type="signal peptide" evidence="1">
    <location>
        <begin position="1"/>
        <end position="26"/>
    </location>
</feature>
<dbReference type="InterPro" id="IPR055015">
    <property type="entry name" value="GCX_COOH"/>
</dbReference>
<dbReference type="GO" id="GO:0008237">
    <property type="term" value="F:metallopeptidase activity"/>
    <property type="evidence" value="ECO:0007669"/>
    <property type="project" value="UniProtKB-KW"/>
</dbReference>
<dbReference type="Pfam" id="PF18962">
    <property type="entry name" value="Por_Secre_tail"/>
    <property type="match status" value="1"/>
</dbReference>
<evidence type="ECO:0000256" key="1">
    <source>
        <dbReference type="SAM" id="SignalP"/>
    </source>
</evidence>
<dbReference type="STRING" id="153721.MYP_247"/>
<keyword evidence="4" id="KW-1185">Reference proteome</keyword>
<sequence>MKPMNLYKLLAIGMLLVLGVISNAKAQGITLSMTPTSGCDSYSSGVTVTATATSLSSGVTGVYWSINDWGVTFCAGFSGCHQDRKSYTFTFKQSGIYTFKCIYGGNVYTSDPIDVSVYSNNLEVCDNNFQHFVWNEVSSTWWSGNYITTCSTGVQVQGVETDPDLHTQLYLKANNSVTLSPGFVAERGTIVEARIASNCSANTPWSTTYSSLRNGIVDIENTGSTSIYPNPTSGNFALNLNYSTLKSVDVVVSDLTGNIVYNNKVGYVDSANLNIDLSNKEPGLYLVKIISDSKTEVKKVVVSR</sequence>
<dbReference type="EMBL" id="BBLT01000001">
    <property type="protein sequence ID" value="GAL83021.1"/>
    <property type="molecule type" value="Genomic_DNA"/>
</dbReference>
<dbReference type="Gene3D" id="2.60.40.3080">
    <property type="match status" value="1"/>
</dbReference>
<dbReference type="NCBIfam" id="NF045639">
    <property type="entry name" value="GCX_COOH"/>
    <property type="match status" value="1"/>
</dbReference>